<dbReference type="Proteomes" id="UP000031914">
    <property type="component" value="Chromosome"/>
</dbReference>
<protein>
    <recommendedName>
        <fullName evidence="3">Transposase</fullName>
    </recommendedName>
</protein>
<reference evidence="1 2" key="1">
    <citation type="journal article" date="2015" name="Genome Announc.">
        <title>Thirty-Two Complete Genome Assemblies of Nine Yersinia Species, Including Y. pestis, Y. pseudotuberculosis, and Y. enterocolitica.</title>
        <authorList>
            <person name="Johnson S.L."/>
            <person name="Daligault H.E."/>
            <person name="Davenport K.W."/>
            <person name="Jaissle J."/>
            <person name="Frey K.G."/>
            <person name="Ladner J.T."/>
            <person name="Broomall S.M."/>
            <person name="Bishop-Lilly K.A."/>
            <person name="Bruce D.C."/>
            <person name="Coyne S.R."/>
            <person name="Gibbons H.S."/>
            <person name="Lo C.C."/>
            <person name="Munk A.C."/>
            <person name="Rosenzweig C.N."/>
            <person name="Koroleva G.I."/>
            <person name="Palacios G.F."/>
            <person name="Redden C.L."/>
            <person name="Xu Y."/>
            <person name="Minogue T.D."/>
            <person name="Chain P.S."/>
        </authorList>
    </citation>
    <scope>NUCLEOTIDE SEQUENCE [LARGE SCALE GENOMIC DNA]</scope>
    <source>
        <strain evidence="1 2">YRA</strain>
    </source>
</reference>
<gene>
    <name evidence="1" type="ORF">CH64_153</name>
</gene>
<evidence type="ECO:0000313" key="2">
    <source>
        <dbReference type="Proteomes" id="UP000031914"/>
    </source>
</evidence>
<evidence type="ECO:0000313" key="1">
    <source>
        <dbReference type="EMBL" id="AJJ09910.1"/>
    </source>
</evidence>
<dbReference type="EMBL" id="CP009787">
    <property type="protein sequence ID" value="AJJ09910.1"/>
    <property type="molecule type" value="Genomic_DNA"/>
</dbReference>
<evidence type="ECO:0008006" key="3">
    <source>
        <dbReference type="Google" id="ProtNLM"/>
    </source>
</evidence>
<proteinExistence type="predicted"/>
<keyword evidence="2" id="KW-1185">Reference proteome</keyword>
<name>A0ABM5S9H1_YERRO</name>
<organism evidence="1 2">
    <name type="scientific">Yersinia rohdei</name>
    <dbReference type="NCBI Taxonomy" id="29485"/>
    <lineage>
        <taxon>Bacteria</taxon>
        <taxon>Pseudomonadati</taxon>
        <taxon>Pseudomonadota</taxon>
        <taxon>Gammaproteobacteria</taxon>
        <taxon>Enterobacterales</taxon>
        <taxon>Yersiniaceae</taxon>
        <taxon>Yersinia</taxon>
    </lineage>
</organism>
<sequence>MKKSRFIEEQRAFSLKQIELGTTVSEFCHKLPQVKTLSSVDSIDAATPIRGSH</sequence>
<accession>A0ABM5S9H1</accession>